<dbReference type="InterPro" id="IPR025857">
    <property type="entry name" value="MacB_PCD"/>
</dbReference>
<dbReference type="AlphaFoldDB" id="A0A7G8BM00"/>
<dbReference type="EMBL" id="CP060394">
    <property type="protein sequence ID" value="QNI33570.1"/>
    <property type="molecule type" value="Genomic_DNA"/>
</dbReference>
<feature type="transmembrane region" description="Helical" evidence="7">
    <location>
        <begin position="426"/>
        <end position="448"/>
    </location>
</feature>
<evidence type="ECO:0000256" key="3">
    <source>
        <dbReference type="ARBA" id="ARBA00022692"/>
    </source>
</evidence>
<feature type="domain" description="MacB-like periplasmic core" evidence="9">
    <location>
        <begin position="79"/>
        <end position="306"/>
    </location>
</feature>
<feature type="transmembrane region" description="Helical" evidence="7">
    <location>
        <begin position="387"/>
        <end position="414"/>
    </location>
</feature>
<feature type="domain" description="ABC3 transporter permease C-terminal" evidence="8">
    <location>
        <begin position="343"/>
        <end position="456"/>
    </location>
</feature>
<accession>A0A7G8BM00</accession>
<dbReference type="GO" id="GO:0022857">
    <property type="term" value="F:transmembrane transporter activity"/>
    <property type="evidence" value="ECO:0007669"/>
    <property type="project" value="TreeGrafter"/>
</dbReference>
<dbReference type="PANTHER" id="PTHR30572:SF4">
    <property type="entry name" value="ABC TRANSPORTER PERMEASE YTRF"/>
    <property type="match status" value="1"/>
</dbReference>
<keyword evidence="2" id="KW-1003">Cell membrane</keyword>
<evidence type="ECO:0000256" key="1">
    <source>
        <dbReference type="ARBA" id="ARBA00004651"/>
    </source>
</evidence>
<evidence type="ECO:0000256" key="2">
    <source>
        <dbReference type="ARBA" id="ARBA00022475"/>
    </source>
</evidence>
<evidence type="ECO:0000256" key="5">
    <source>
        <dbReference type="ARBA" id="ARBA00023136"/>
    </source>
</evidence>
<protein>
    <submittedName>
        <fullName evidence="10">ABC transporter permease</fullName>
    </submittedName>
</protein>
<feature type="transmembrane region" description="Helical" evidence="7">
    <location>
        <begin position="78"/>
        <end position="98"/>
    </location>
</feature>
<proteinExistence type="inferred from homology"/>
<reference evidence="10 11" key="1">
    <citation type="submission" date="2020-08" db="EMBL/GenBank/DDBJ databases">
        <title>Edaphobacter telluris sp. nov. and Acidobacterium dinghuensis sp. nov., two acidobacteria isolated from forest soil.</title>
        <authorList>
            <person name="Fu J."/>
            <person name="Qiu L."/>
        </authorList>
    </citation>
    <scope>NUCLEOTIDE SEQUENCE [LARGE SCALE GENOMIC DNA]</scope>
    <source>
        <strain evidence="10">4Y35</strain>
    </source>
</reference>
<keyword evidence="11" id="KW-1185">Reference proteome</keyword>
<dbReference type="KEGG" id="adin:H7849_06400"/>
<evidence type="ECO:0000256" key="4">
    <source>
        <dbReference type="ARBA" id="ARBA00022989"/>
    </source>
</evidence>
<sequence>MAVEGPLFHIAEFWLSNRVQSPERYPCRGIRCALAVLVTLACGLVPLRQSLRVAQQEALHEGGSAVAGAPRKRIGQQILLGIQLGICFMVLVCCGLLTRTALNIFRRDPGFDRHNTMTATVDLSRLGYSQERAQVFLTALLDRLRNAPGVASATLTTHLPMGDNGSGNTRNFSVPGYVPNRGEDTVVVTDFDGPDFFRTMGIGLLQGRDFTPADNATSPKVAVINEAMAHQYWPKGNALGSRIVVDKIERQIMGVVPNFAYHSASDTDPSPVVFLPYLQGPSGYGYAILAIRSRTTTAAVADQLRQTVAALDRELPLEEVRTLEEVTDEQYQDSRVVAELLGVYSIASVLVAMMGLYAVMAYSVIERHREFAVRIALGSTRESVVRLVLRGATGVAVLGIVIGGLGSIIAVHLLRSMLFGVASFDPVSYCAAAILLLLTVLVSGLVPARRAASVDPMQALRSE</sequence>
<feature type="transmembrane region" description="Helical" evidence="7">
    <location>
        <begin position="341"/>
        <end position="365"/>
    </location>
</feature>
<name>A0A7G8BM00_9BACT</name>
<dbReference type="Pfam" id="PF12704">
    <property type="entry name" value="MacB_PCD"/>
    <property type="match status" value="1"/>
</dbReference>
<evidence type="ECO:0000313" key="11">
    <source>
        <dbReference type="Proteomes" id="UP000515312"/>
    </source>
</evidence>
<dbReference type="InterPro" id="IPR003838">
    <property type="entry name" value="ABC3_permease_C"/>
</dbReference>
<evidence type="ECO:0000256" key="7">
    <source>
        <dbReference type="SAM" id="Phobius"/>
    </source>
</evidence>
<gene>
    <name evidence="10" type="ORF">H7849_06400</name>
</gene>
<dbReference type="Proteomes" id="UP000515312">
    <property type="component" value="Chromosome"/>
</dbReference>
<evidence type="ECO:0000259" key="8">
    <source>
        <dbReference type="Pfam" id="PF02687"/>
    </source>
</evidence>
<dbReference type="PANTHER" id="PTHR30572">
    <property type="entry name" value="MEMBRANE COMPONENT OF TRANSPORTER-RELATED"/>
    <property type="match status" value="1"/>
</dbReference>
<evidence type="ECO:0000259" key="9">
    <source>
        <dbReference type="Pfam" id="PF12704"/>
    </source>
</evidence>
<organism evidence="10 11">
    <name type="scientific">Alloacidobacterium dinghuense</name>
    <dbReference type="NCBI Taxonomy" id="2763107"/>
    <lineage>
        <taxon>Bacteria</taxon>
        <taxon>Pseudomonadati</taxon>
        <taxon>Acidobacteriota</taxon>
        <taxon>Terriglobia</taxon>
        <taxon>Terriglobales</taxon>
        <taxon>Acidobacteriaceae</taxon>
        <taxon>Alloacidobacterium</taxon>
    </lineage>
</organism>
<dbReference type="GO" id="GO:0005886">
    <property type="term" value="C:plasma membrane"/>
    <property type="evidence" value="ECO:0007669"/>
    <property type="project" value="UniProtKB-SubCell"/>
</dbReference>
<dbReference type="InterPro" id="IPR050250">
    <property type="entry name" value="Macrolide_Exporter_MacB"/>
</dbReference>
<dbReference type="Pfam" id="PF02687">
    <property type="entry name" value="FtsX"/>
    <property type="match status" value="1"/>
</dbReference>
<keyword evidence="4 7" id="KW-1133">Transmembrane helix</keyword>
<comment type="subcellular location">
    <subcellularLocation>
        <location evidence="1">Cell membrane</location>
        <topology evidence="1">Multi-pass membrane protein</topology>
    </subcellularLocation>
</comment>
<comment type="similarity">
    <text evidence="6">Belongs to the ABC-4 integral membrane protein family.</text>
</comment>
<keyword evidence="5 7" id="KW-0472">Membrane</keyword>
<evidence type="ECO:0000256" key="6">
    <source>
        <dbReference type="ARBA" id="ARBA00038076"/>
    </source>
</evidence>
<keyword evidence="3 7" id="KW-0812">Transmembrane</keyword>
<evidence type="ECO:0000313" key="10">
    <source>
        <dbReference type="EMBL" id="QNI33570.1"/>
    </source>
</evidence>